<evidence type="ECO:0000313" key="1">
    <source>
        <dbReference type="EMBL" id="PFH46308.1"/>
    </source>
</evidence>
<dbReference type="Proteomes" id="UP000242287">
    <property type="component" value="Unassembled WGS sequence"/>
</dbReference>
<name>A0A2A9N8U6_9AGAR</name>
<reference evidence="1 2" key="1">
    <citation type="submission" date="2014-02" db="EMBL/GenBank/DDBJ databases">
        <title>Transposable element dynamics among asymbiotic and ectomycorrhizal Amanita fungi.</title>
        <authorList>
            <consortium name="DOE Joint Genome Institute"/>
            <person name="Hess J."/>
            <person name="Skrede I."/>
            <person name="Wolfe B."/>
            <person name="LaButti K."/>
            <person name="Ohm R.A."/>
            <person name="Grigoriev I.V."/>
            <person name="Pringle A."/>
        </authorList>
    </citation>
    <scope>NUCLEOTIDE SEQUENCE [LARGE SCALE GENOMIC DNA]</scope>
    <source>
        <strain evidence="1 2">SKay4041</strain>
    </source>
</reference>
<accession>A0A2A9N8U6</accession>
<keyword evidence="2" id="KW-1185">Reference proteome</keyword>
<evidence type="ECO:0000313" key="2">
    <source>
        <dbReference type="Proteomes" id="UP000242287"/>
    </source>
</evidence>
<dbReference type="AlphaFoldDB" id="A0A2A9N8U6"/>
<organism evidence="1 2">
    <name type="scientific">Amanita thiersii Skay4041</name>
    <dbReference type="NCBI Taxonomy" id="703135"/>
    <lineage>
        <taxon>Eukaryota</taxon>
        <taxon>Fungi</taxon>
        <taxon>Dikarya</taxon>
        <taxon>Basidiomycota</taxon>
        <taxon>Agaricomycotina</taxon>
        <taxon>Agaricomycetes</taxon>
        <taxon>Agaricomycetidae</taxon>
        <taxon>Agaricales</taxon>
        <taxon>Pluteineae</taxon>
        <taxon>Amanitaceae</taxon>
        <taxon>Amanita</taxon>
    </lineage>
</organism>
<gene>
    <name evidence="1" type="ORF">AMATHDRAFT_70161</name>
</gene>
<dbReference type="EMBL" id="KZ302211">
    <property type="protein sequence ID" value="PFH46308.1"/>
    <property type="molecule type" value="Genomic_DNA"/>
</dbReference>
<protein>
    <submittedName>
        <fullName evidence="1">Uncharacterized protein</fullName>
    </submittedName>
</protein>
<proteinExistence type="predicted"/>
<sequence>MEAFLFYAGRLSTAMCQHSSCIPSGHGSPRSRCVILHKRVCEDPSKRSLRKNRSRGHVPTILLSVKFNQSSM</sequence>